<accession>A0A6A6Z0I6</accession>
<reference evidence="2 4" key="1">
    <citation type="journal article" date="2020" name="Stud. Mycol.">
        <title>101 Dothideomycetes genomes: a test case for predicting lifestyles and emergence of pathogens.</title>
        <authorList>
            <person name="Haridas S."/>
            <person name="Albert R."/>
            <person name="Binder M."/>
            <person name="Bloem J."/>
            <person name="Labutti K."/>
            <person name="Salamov A."/>
            <person name="Andreopoulos B."/>
            <person name="Baker S."/>
            <person name="Barry K."/>
            <person name="Bills G."/>
            <person name="Bluhm B."/>
            <person name="Cannon C."/>
            <person name="Castanera R."/>
            <person name="Culley D."/>
            <person name="Daum C."/>
            <person name="Ezra D."/>
            <person name="Gonzalez J."/>
            <person name="Henrissat B."/>
            <person name="Kuo A."/>
            <person name="Liang C."/>
            <person name="Lipzen A."/>
            <person name="Lutzoni F."/>
            <person name="Magnuson J."/>
            <person name="Mondo S."/>
            <person name="Nolan M."/>
            <person name="Ohm R."/>
            <person name="Pangilinan J."/>
            <person name="Park H.-J."/>
            <person name="Ramirez L."/>
            <person name="Alfaro M."/>
            <person name="Sun H."/>
            <person name="Tritt A."/>
            <person name="Yoshinaga Y."/>
            <person name="Zwiers L.-H."/>
            <person name="Turgeon B."/>
            <person name="Goodwin S."/>
            <person name="Spatafora J."/>
            <person name="Crous P."/>
            <person name="Grigoriev I."/>
        </authorList>
    </citation>
    <scope>NUCLEOTIDE SEQUENCE</scope>
    <source>
        <strain evidence="2 4">CBS 304.34</strain>
    </source>
</reference>
<keyword evidence="3" id="KW-1185">Reference proteome</keyword>
<dbReference type="AlphaFoldDB" id="A0A6A6Z0I6"/>
<dbReference type="EMBL" id="MU003694">
    <property type="protein sequence ID" value="KAF2814676.1"/>
    <property type="molecule type" value="Genomic_DNA"/>
</dbReference>
<protein>
    <submittedName>
        <fullName evidence="2 4">Uncharacterized protein</fullName>
    </submittedName>
</protein>
<reference evidence="4" key="2">
    <citation type="submission" date="2020-04" db="EMBL/GenBank/DDBJ databases">
        <authorList>
            <consortium name="NCBI Genome Project"/>
        </authorList>
    </citation>
    <scope>NUCLEOTIDE SEQUENCE</scope>
    <source>
        <strain evidence="4">CBS 304.34</strain>
    </source>
</reference>
<evidence type="ECO:0000313" key="2">
    <source>
        <dbReference type="EMBL" id="KAF2814676.1"/>
    </source>
</evidence>
<feature type="chain" id="PRO_5044629474" evidence="1">
    <location>
        <begin position="19"/>
        <end position="163"/>
    </location>
</feature>
<organism evidence="2">
    <name type="scientific">Mytilinidion resinicola</name>
    <dbReference type="NCBI Taxonomy" id="574789"/>
    <lineage>
        <taxon>Eukaryota</taxon>
        <taxon>Fungi</taxon>
        <taxon>Dikarya</taxon>
        <taxon>Ascomycota</taxon>
        <taxon>Pezizomycotina</taxon>
        <taxon>Dothideomycetes</taxon>
        <taxon>Pleosporomycetidae</taxon>
        <taxon>Mytilinidiales</taxon>
        <taxon>Mytilinidiaceae</taxon>
        <taxon>Mytilinidion</taxon>
    </lineage>
</organism>
<dbReference type="RefSeq" id="XP_033581640.1">
    <property type="nucleotide sequence ID" value="XM_033721766.1"/>
</dbReference>
<dbReference type="GeneID" id="54462659"/>
<sequence>MPLLLQLFLPLQSHLVLRQLPLIARSYFLLPAGPASPAAVQDVAERLDALPPFLVGEVGGAHVRLKELPAMLVRDLLVLAAADADGGYCAHEAGGRAVGVVQMGWAFGGALEDDEVEGIHVVAEVPVREILRDREIGGGETRCAVGEAAPGEAVLVEGVGPVD</sequence>
<evidence type="ECO:0000313" key="4">
    <source>
        <dbReference type="RefSeq" id="XP_033581640.1"/>
    </source>
</evidence>
<name>A0A6A6Z0I6_9PEZI</name>
<dbReference type="Proteomes" id="UP000504636">
    <property type="component" value="Unplaced"/>
</dbReference>
<keyword evidence="1" id="KW-0732">Signal</keyword>
<reference evidence="4" key="3">
    <citation type="submission" date="2025-04" db="UniProtKB">
        <authorList>
            <consortium name="RefSeq"/>
        </authorList>
    </citation>
    <scope>IDENTIFICATION</scope>
    <source>
        <strain evidence="4">CBS 304.34</strain>
    </source>
</reference>
<evidence type="ECO:0000313" key="3">
    <source>
        <dbReference type="Proteomes" id="UP000504636"/>
    </source>
</evidence>
<evidence type="ECO:0000256" key="1">
    <source>
        <dbReference type="SAM" id="SignalP"/>
    </source>
</evidence>
<feature type="signal peptide" evidence="1">
    <location>
        <begin position="1"/>
        <end position="18"/>
    </location>
</feature>
<gene>
    <name evidence="2 4" type="ORF">BDZ99DRAFT_472073</name>
</gene>
<proteinExistence type="predicted"/>